<dbReference type="AlphaFoldDB" id="A0A6B4HJ91"/>
<accession>A0A6B4HJ91</accession>
<proteinExistence type="predicted"/>
<dbReference type="Proteomes" id="UP000480039">
    <property type="component" value="Unassembled WGS sequence"/>
</dbReference>
<gene>
    <name evidence="1" type="ORF">FC871_09695</name>
</gene>
<reference evidence="1 2" key="1">
    <citation type="submission" date="2019-04" db="EMBL/GenBank/DDBJ databases">
        <title>Genome sequencing of Clostridium botulinum Groups I-IV and Clostridium butyricum.</title>
        <authorList>
            <person name="Brunt J."/>
            <person name="Van Vliet A.H.M."/>
            <person name="Stringer S.C."/>
            <person name="Carter A.T."/>
            <person name="Peck M.W."/>
        </authorList>
    </citation>
    <scope>NUCLEOTIDE SEQUENCE [LARGE SCALE GENOMIC DNA]</scope>
    <source>
        <strain evidence="1 2">Colworth BL30</strain>
    </source>
</reference>
<protein>
    <submittedName>
        <fullName evidence="1">Uncharacterized protein</fullName>
    </submittedName>
</protein>
<dbReference type="EMBL" id="SWQE01000004">
    <property type="protein sequence ID" value="NFJ08743.1"/>
    <property type="molecule type" value="Genomic_DNA"/>
</dbReference>
<organism evidence="1 2">
    <name type="scientific">Clostridium botulinum</name>
    <dbReference type="NCBI Taxonomy" id="1491"/>
    <lineage>
        <taxon>Bacteria</taxon>
        <taxon>Bacillati</taxon>
        <taxon>Bacillota</taxon>
        <taxon>Clostridia</taxon>
        <taxon>Eubacteriales</taxon>
        <taxon>Clostridiaceae</taxon>
        <taxon>Clostridium</taxon>
    </lineage>
</organism>
<evidence type="ECO:0000313" key="2">
    <source>
        <dbReference type="Proteomes" id="UP000480039"/>
    </source>
</evidence>
<comment type="caution">
    <text evidence="1">The sequence shown here is derived from an EMBL/GenBank/DDBJ whole genome shotgun (WGS) entry which is preliminary data.</text>
</comment>
<dbReference type="RefSeq" id="WP_003361375.1">
    <property type="nucleotide sequence ID" value="NZ_CP102909.1"/>
</dbReference>
<sequence>MDTVMLLISLISMIATVISCIIAVKAKNETQKIWTNIKNQEFKDGSVKNEGDIHIGNSGNNKGIMGGIITGGVNKNAE</sequence>
<evidence type="ECO:0000313" key="1">
    <source>
        <dbReference type="EMBL" id="NFJ08743.1"/>
    </source>
</evidence>
<name>A0A6B4HJ91_CLOBO</name>